<keyword evidence="6 8" id="KW-1133">Transmembrane helix</keyword>
<evidence type="ECO:0000313" key="9">
    <source>
        <dbReference type="EMBL" id="MEW9500570.1"/>
    </source>
</evidence>
<feature type="transmembrane region" description="Helical" evidence="8">
    <location>
        <begin position="139"/>
        <end position="158"/>
    </location>
</feature>
<evidence type="ECO:0000256" key="2">
    <source>
        <dbReference type="ARBA" id="ARBA00007776"/>
    </source>
</evidence>
<keyword evidence="10" id="KW-1185">Reference proteome</keyword>
<evidence type="ECO:0000256" key="7">
    <source>
        <dbReference type="ARBA" id="ARBA00023136"/>
    </source>
</evidence>
<keyword evidence="4 8" id="KW-0812">Transmembrane</keyword>
<accession>A0ABV3PZQ7</accession>
<reference evidence="9 10" key="1">
    <citation type="journal article" date="1979" name="Int. J. Syst. Evol. Microbiol.">
        <title>Bacillus globisporus subsp. marinus subsp. nov.</title>
        <authorList>
            <person name="Liu H."/>
        </authorList>
    </citation>
    <scope>NUCLEOTIDE SEQUENCE [LARGE SCALE GENOMIC DNA]</scope>
    <source>
        <strain evidence="9 10">DSM 1297</strain>
    </source>
</reference>
<evidence type="ECO:0000256" key="5">
    <source>
        <dbReference type="ARBA" id="ARBA00022960"/>
    </source>
</evidence>
<dbReference type="RefSeq" id="WP_367777872.1">
    <property type="nucleotide sequence ID" value="NZ_JBFMIA010000001.1"/>
</dbReference>
<keyword evidence="5" id="KW-0133">Cell shape</keyword>
<dbReference type="Proteomes" id="UP001556040">
    <property type="component" value="Unassembled WGS sequence"/>
</dbReference>
<name>A0ABV3PZQ7_9BACL</name>
<evidence type="ECO:0000256" key="6">
    <source>
        <dbReference type="ARBA" id="ARBA00022989"/>
    </source>
</evidence>
<evidence type="ECO:0000256" key="8">
    <source>
        <dbReference type="SAM" id="Phobius"/>
    </source>
</evidence>
<feature type="transmembrane region" description="Helical" evidence="8">
    <location>
        <begin position="100"/>
        <end position="119"/>
    </location>
</feature>
<protein>
    <submittedName>
        <fullName evidence="9">Rod shape-determining protein MreD</fullName>
    </submittedName>
</protein>
<evidence type="ECO:0000256" key="4">
    <source>
        <dbReference type="ARBA" id="ARBA00022692"/>
    </source>
</evidence>
<comment type="caution">
    <text evidence="9">The sequence shown here is derived from an EMBL/GenBank/DDBJ whole genome shotgun (WGS) entry which is preliminary data.</text>
</comment>
<sequence>MKRLILPIFGILIFYSEGIFAMFSPIEVFGDNRFLVPRFLFLFILFLSVYYQSRVAYIYGFVFGFSYDLFFTGVIGIYTVLFPLLVYIALAILKLIHHHVIVVGFLGIILIAVLEWIVYQFNHLIGVTVVDFSTFLTQRLYATLIFNSLFILLLAYPFKMWMTNLRQTHLED</sequence>
<dbReference type="NCBIfam" id="TIGR03426">
    <property type="entry name" value="shape_MreD"/>
    <property type="match status" value="1"/>
</dbReference>
<dbReference type="EMBL" id="JBFMIA010000001">
    <property type="protein sequence ID" value="MEW9500570.1"/>
    <property type="molecule type" value="Genomic_DNA"/>
</dbReference>
<dbReference type="InterPro" id="IPR007227">
    <property type="entry name" value="Cell_shape_determining_MreD"/>
</dbReference>
<evidence type="ECO:0000313" key="10">
    <source>
        <dbReference type="Proteomes" id="UP001556040"/>
    </source>
</evidence>
<feature type="transmembrane region" description="Helical" evidence="8">
    <location>
        <begin position="6"/>
        <end position="23"/>
    </location>
</feature>
<proteinExistence type="inferred from homology"/>
<evidence type="ECO:0000256" key="3">
    <source>
        <dbReference type="ARBA" id="ARBA00022475"/>
    </source>
</evidence>
<feature type="transmembrane region" description="Helical" evidence="8">
    <location>
        <begin position="35"/>
        <end position="51"/>
    </location>
</feature>
<keyword evidence="3" id="KW-1003">Cell membrane</keyword>
<dbReference type="Pfam" id="PF04093">
    <property type="entry name" value="MreD"/>
    <property type="match status" value="1"/>
</dbReference>
<feature type="transmembrane region" description="Helical" evidence="8">
    <location>
        <begin position="71"/>
        <end position="93"/>
    </location>
</feature>
<comment type="subcellular location">
    <subcellularLocation>
        <location evidence="1">Cell membrane</location>
        <topology evidence="1">Multi-pass membrane protein</topology>
    </subcellularLocation>
</comment>
<gene>
    <name evidence="9" type="primary">mreD</name>
    <name evidence="9" type="ORF">AB1471_02005</name>
</gene>
<evidence type="ECO:0000256" key="1">
    <source>
        <dbReference type="ARBA" id="ARBA00004651"/>
    </source>
</evidence>
<organism evidence="9 10">
    <name type="scientific">Jeotgalibacillus marinus</name>
    <dbReference type="NCBI Taxonomy" id="86667"/>
    <lineage>
        <taxon>Bacteria</taxon>
        <taxon>Bacillati</taxon>
        <taxon>Bacillota</taxon>
        <taxon>Bacilli</taxon>
        <taxon>Bacillales</taxon>
        <taxon>Caryophanaceae</taxon>
        <taxon>Jeotgalibacillus</taxon>
    </lineage>
</organism>
<comment type="similarity">
    <text evidence="2">Belongs to the MreD family.</text>
</comment>
<keyword evidence="7 8" id="KW-0472">Membrane</keyword>